<dbReference type="EMBL" id="QGDI01000008">
    <property type="protein sequence ID" value="PWJ11786.1"/>
    <property type="molecule type" value="Genomic_DNA"/>
</dbReference>
<dbReference type="GO" id="GO:0016020">
    <property type="term" value="C:membrane"/>
    <property type="evidence" value="ECO:0007669"/>
    <property type="project" value="InterPro"/>
</dbReference>
<dbReference type="OrthoDB" id="9807097at2"/>
<organism evidence="1 2">
    <name type="scientific">Ruminococcus flavefaciens</name>
    <dbReference type="NCBI Taxonomy" id="1265"/>
    <lineage>
        <taxon>Bacteria</taxon>
        <taxon>Bacillati</taxon>
        <taxon>Bacillota</taxon>
        <taxon>Clostridia</taxon>
        <taxon>Eubacteriales</taxon>
        <taxon>Oscillospiraceae</taxon>
        <taxon>Ruminococcus</taxon>
    </lineage>
</organism>
<dbReference type="Pfam" id="PF04464">
    <property type="entry name" value="Glyphos_transf"/>
    <property type="match status" value="1"/>
</dbReference>
<keyword evidence="1" id="KW-0808">Transferase</keyword>
<dbReference type="InterPro" id="IPR051612">
    <property type="entry name" value="Teichoic_Acid_Biosynth"/>
</dbReference>
<evidence type="ECO:0000313" key="1">
    <source>
        <dbReference type="EMBL" id="PWJ11786.1"/>
    </source>
</evidence>
<dbReference type="Proteomes" id="UP000245720">
    <property type="component" value="Unassembled WGS sequence"/>
</dbReference>
<dbReference type="RefSeq" id="WP_109726816.1">
    <property type="nucleotide sequence ID" value="NZ_QGDI01000008.1"/>
</dbReference>
<accession>A0A315XWQ5</accession>
<dbReference type="PANTHER" id="PTHR37316">
    <property type="entry name" value="TEICHOIC ACID GLYCEROL-PHOSPHATE PRIMASE"/>
    <property type="match status" value="1"/>
</dbReference>
<evidence type="ECO:0000313" key="2">
    <source>
        <dbReference type="Proteomes" id="UP000245720"/>
    </source>
</evidence>
<comment type="caution">
    <text evidence="1">The sequence shown here is derived from an EMBL/GenBank/DDBJ whole genome shotgun (WGS) entry which is preliminary data.</text>
</comment>
<reference evidence="1 2" key="1">
    <citation type="submission" date="2018-05" db="EMBL/GenBank/DDBJ databases">
        <title>The Hungate 1000. A catalogue of reference genomes from the rumen microbiome.</title>
        <authorList>
            <person name="Kelly W."/>
        </authorList>
    </citation>
    <scope>NUCLEOTIDE SEQUENCE [LARGE SCALE GENOMIC DNA]</scope>
    <source>
        <strain evidence="1 2">SAb67</strain>
    </source>
</reference>
<dbReference type="GO" id="GO:0047355">
    <property type="term" value="F:CDP-glycerol glycerophosphotransferase activity"/>
    <property type="evidence" value="ECO:0007669"/>
    <property type="project" value="InterPro"/>
</dbReference>
<name>A0A315XWQ5_RUMFL</name>
<protein>
    <submittedName>
        <fullName evidence="1">CDP-glycerol glycerophosphotransferase (TagB/SpsB family)</fullName>
    </submittedName>
</protein>
<proteinExistence type="predicted"/>
<gene>
    <name evidence="1" type="ORF">IE37_02048</name>
</gene>
<dbReference type="InterPro" id="IPR043148">
    <property type="entry name" value="TagF_C"/>
</dbReference>
<sequence length="408" mass="48546">MSAVNKITDQIKKMKAEDWKSIIKLGLSFIPGKIWKLASPKMWVVSEYESLARDNGYWFFKYLREKHKDRKVYYPIDFSSADYKLIKKLGNVIPFGGWKHYLLFWAADVYIGTTKCYGFPYRRICEDLVQWKLTGFKYVFLNHGFTRGYSSIVDAKETNYQLLFTCSEKDADIIRKDNGQSPKIMRCPGYPRHDTLNDDILNKKQILIMPTWRKWIDYRLLTTDEQKKENMQKFFASKYYNCLKGLVNNKEFISFLDKNDLNVVFYFHEYAQKYSKYIKSSSPRIKVGMTSDYSIQDLLRESALLITDYSSVVYDFAYMYKPVMYYQFDVEEFEKYQYAPGESFSYDEDGFGEVFFDEDKLVEAVKTSYDGGFTMDEKYRKRVDEFFAHHDNGNCDRVYKEIIKIARK</sequence>
<dbReference type="Gene3D" id="3.40.50.12580">
    <property type="match status" value="1"/>
</dbReference>
<dbReference type="InterPro" id="IPR007554">
    <property type="entry name" value="Glycerophosphate_synth"/>
</dbReference>
<dbReference type="SUPFAM" id="SSF53756">
    <property type="entry name" value="UDP-Glycosyltransferase/glycogen phosphorylase"/>
    <property type="match status" value="1"/>
</dbReference>
<dbReference type="AlphaFoldDB" id="A0A315XWQ5"/>
<dbReference type="PANTHER" id="PTHR37316:SF3">
    <property type="entry name" value="TEICHOIC ACID GLYCEROL-PHOSPHATE TRANSFERASE"/>
    <property type="match status" value="1"/>
</dbReference>